<proteinExistence type="predicted"/>
<reference evidence="1" key="1">
    <citation type="submission" date="2020-06" db="EMBL/GenBank/DDBJ databases">
        <title>Draft genome of Bugula neritina, a colonial animal packing powerful symbionts and potential medicines.</title>
        <authorList>
            <person name="Rayko M."/>
        </authorList>
    </citation>
    <scope>NUCLEOTIDE SEQUENCE [LARGE SCALE GENOMIC DNA]</scope>
    <source>
        <strain evidence="1">Kwan_BN1</strain>
    </source>
</reference>
<protein>
    <submittedName>
        <fullName evidence="1">Uncharacterized protein</fullName>
    </submittedName>
</protein>
<evidence type="ECO:0000313" key="1">
    <source>
        <dbReference type="EMBL" id="KAF6017823.1"/>
    </source>
</evidence>
<name>A0A7J7IV81_BUGNE</name>
<gene>
    <name evidence="1" type="ORF">EB796_023867</name>
</gene>
<organism evidence="1 2">
    <name type="scientific">Bugula neritina</name>
    <name type="common">Brown bryozoan</name>
    <name type="synonym">Sertularia neritina</name>
    <dbReference type="NCBI Taxonomy" id="10212"/>
    <lineage>
        <taxon>Eukaryota</taxon>
        <taxon>Metazoa</taxon>
        <taxon>Spiralia</taxon>
        <taxon>Lophotrochozoa</taxon>
        <taxon>Bryozoa</taxon>
        <taxon>Gymnolaemata</taxon>
        <taxon>Cheilostomatida</taxon>
        <taxon>Flustrina</taxon>
        <taxon>Buguloidea</taxon>
        <taxon>Bugulidae</taxon>
        <taxon>Bugula</taxon>
    </lineage>
</organism>
<keyword evidence="2" id="KW-1185">Reference proteome</keyword>
<dbReference type="Proteomes" id="UP000593567">
    <property type="component" value="Unassembled WGS sequence"/>
</dbReference>
<sequence length="72" mass="8173">MIPLSSTLRHRLSPLFHISFSENTRYTRCFNSSLTGILMLPLLFSPCEFLFCLCNAAVQLAFVSPVMPQIFC</sequence>
<dbReference type="AlphaFoldDB" id="A0A7J7IV81"/>
<evidence type="ECO:0000313" key="2">
    <source>
        <dbReference type="Proteomes" id="UP000593567"/>
    </source>
</evidence>
<accession>A0A7J7IV81</accession>
<dbReference type="EMBL" id="VXIV02003358">
    <property type="protein sequence ID" value="KAF6017823.1"/>
    <property type="molecule type" value="Genomic_DNA"/>
</dbReference>
<comment type="caution">
    <text evidence="1">The sequence shown here is derived from an EMBL/GenBank/DDBJ whole genome shotgun (WGS) entry which is preliminary data.</text>
</comment>